<keyword evidence="5 11" id="KW-0812">Transmembrane</keyword>
<organism evidence="17 18">
    <name type="scientific">Sphingomonas endophytica</name>
    <dbReference type="NCBI Taxonomy" id="869719"/>
    <lineage>
        <taxon>Bacteria</taxon>
        <taxon>Pseudomonadati</taxon>
        <taxon>Pseudomonadota</taxon>
        <taxon>Alphaproteobacteria</taxon>
        <taxon>Sphingomonadales</taxon>
        <taxon>Sphingomonadaceae</taxon>
        <taxon>Sphingomonas</taxon>
    </lineage>
</organism>
<accession>A0A147I269</accession>
<dbReference type="GO" id="GO:0006826">
    <property type="term" value="P:iron ion transport"/>
    <property type="evidence" value="ECO:0007669"/>
    <property type="project" value="UniProtKB-KW"/>
</dbReference>
<evidence type="ECO:0000256" key="8">
    <source>
        <dbReference type="ARBA" id="ARBA00023077"/>
    </source>
</evidence>
<evidence type="ECO:0000256" key="3">
    <source>
        <dbReference type="ARBA" id="ARBA00022452"/>
    </source>
</evidence>
<feature type="domain" description="TonB-dependent receptor-like beta-barrel" evidence="15">
    <location>
        <begin position="288"/>
        <end position="814"/>
    </location>
</feature>
<dbReference type="InterPro" id="IPR036942">
    <property type="entry name" value="Beta-barrel_TonB_sf"/>
</dbReference>
<dbReference type="OrthoDB" id="9760333at2"/>
<keyword evidence="17" id="KW-0675">Receptor</keyword>
<dbReference type="Pfam" id="PF07715">
    <property type="entry name" value="Plug"/>
    <property type="match status" value="1"/>
</dbReference>
<gene>
    <name evidence="17" type="ORF">NS334_09655</name>
</gene>
<keyword evidence="4" id="KW-0410">Iron transport</keyword>
<dbReference type="AlphaFoldDB" id="A0A147I269"/>
<evidence type="ECO:0000256" key="13">
    <source>
        <dbReference type="SAM" id="MobiDB-lite"/>
    </source>
</evidence>
<dbReference type="InterPro" id="IPR012910">
    <property type="entry name" value="Plug_dom"/>
</dbReference>
<comment type="subcellular location">
    <subcellularLocation>
        <location evidence="1 11">Cell outer membrane</location>
        <topology evidence="1 11">Multi-pass membrane protein</topology>
    </subcellularLocation>
</comment>
<proteinExistence type="inferred from homology"/>
<comment type="similarity">
    <text evidence="11 12">Belongs to the TonB-dependent receptor family.</text>
</comment>
<evidence type="ECO:0000259" key="16">
    <source>
        <dbReference type="Pfam" id="PF07715"/>
    </source>
</evidence>
<evidence type="ECO:0000259" key="15">
    <source>
        <dbReference type="Pfam" id="PF00593"/>
    </source>
</evidence>
<dbReference type="PANTHER" id="PTHR32552:SF81">
    <property type="entry name" value="TONB-DEPENDENT OUTER MEMBRANE RECEPTOR"/>
    <property type="match status" value="1"/>
</dbReference>
<evidence type="ECO:0000256" key="4">
    <source>
        <dbReference type="ARBA" id="ARBA00022496"/>
    </source>
</evidence>
<dbReference type="PANTHER" id="PTHR32552">
    <property type="entry name" value="FERRICHROME IRON RECEPTOR-RELATED"/>
    <property type="match status" value="1"/>
</dbReference>
<dbReference type="SUPFAM" id="SSF56935">
    <property type="entry name" value="Porins"/>
    <property type="match status" value="1"/>
</dbReference>
<sequence length="852" mass="91758">MVVSFRRRVIVSLLASAALAGPALAQDAAGSGSGQTTKADVPSQQPDNSTDGDIIVTAQKRDENIQSVPMSIQAIGTKRLDQLNISNFNEYTQLLPSVAFQSSQPGVTTVYMRGVASGGDGNHSGSLPSVGSYLDEQPVTTIGGTLDVHIYDIARIESLAGPQGTLYGASSEAGTIRIITNKPDTAGFYGRVDGEVNTVKAGGIGGTLEGMLNIPFNDRIALRVVGFYERDAGYIDNVPGTRSFLPQPGGITVDNKAFVKKDYNDTDTYGGRAALKIDLDDNWTVTPTLLHQEQRSHGTYGYDPKVGDLQVQHFYPEYRQDRFTQAALTIEGKVGNWDLTYTGALLDRRTLQSSDYTDYSEAYDSMYASVGGLAGYFAYVDNAGKTIDPRQVIVARDHFKKLSQELRVASPVEAPFRLVAGAFYQRQSNLIFQNYKVPNLGSQVSVNDYPGTLWLTRQHRVDKDYAVFGEASYDLTPKLTLTAGGRVFIYDNSLIGFFGFGRNPGVDAADGRPYTAEPFNAAGSSRTGVAGCYLAGGGTLRDAYLNGGSIGGFLQTPDVGGIPCVNLGVPVGNSVVPKRADGQGVTYKVNATWKPIDNVLLYATWSRGFRPGGINRRGDVGDYQADFLTNYEVGWKTTVVDGLRFNGAVYQQNWDQFQFSFLGENSFTIIQNGPDARIRGVEMDAAFNSGGLSLTAAGSYTDARTLTDLCSSVTCSPTGDDVLAPRGTRLPITPRFKLSGTARYAVPIGAVRAYIQGLVAHQSSAGSDIRVLSLTADGTSKASGLGRLQPYTSANLAIGGELSGYTFEVFVRNLWDERGEISRFQQCGTCDQRIYIVPIAPRTIGVRLGARF</sequence>
<dbReference type="PATRIC" id="fig|869719.3.peg.1789"/>
<feature type="domain" description="TonB-dependent receptor plug" evidence="16">
    <location>
        <begin position="65"/>
        <end position="175"/>
    </location>
</feature>
<reference evidence="17 18" key="1">
    <citation type="journal article" date="2016" name="Front. Microbiol.">
        <title>Genomic Resource of Rice Seed Associated Bacteria.</title>
        <authorList>
            <person name="Midha S."/>
            <person name="Bansal K."/>
            <person name="Sharma S."/>
            <person name="Kumar N."/>
            <person name="Patil P.P."/>
            <person name="Chaudhry V."/>
            <person name="Patil P.B."/>
        </authorList>
    </citation>
    <scope>NUCLEOTIDE SEQUENCE [LARGE SCALE GENOMIC DNA]</scope>
    <source>
        <strain evidence="17 18">NS334</strain>
    </source>
</reference>
<protein>
    <submittedName>
        <fullName evidence="17">TonB-dependent receptor</fullName>
    </submittedName>
</protein>
<keyword evidence="7" id="KW-0406">Ion transport</keyword>
<dbReference type="PROSITE" id="PS52016">
    <property type="entry name" value="TONB_DEPENDENT_REC_3"/>
    <property type="match status" value="1"/>
</dbReference>
<comment type="caution">
    <text evidence="17">The sequence shown here is derived from an EMBL/GenBank/DDBJ whole genome shotgun (WGS) entry which is preliminary data.</text>
</comment>
<keyword evidence="18" id="KW-1185">Reference proteome</keyword>
<keyword evidence="6" id="KW-0408">Iron</keyword>
<name>A0A147I269_9SPHN</name>
<evidence type="ECO:0000256" key="12">
    <source>
        <dbReference type="RuleBase" id="RU003357"/>
    </source>
</evidence>
<dbReference type="Pfam" id="PF00593">
    <property type="entry name" value="TonB_dep_Rec_b-barrel"/>
    <property type="match status" value="1"/>
</dbReference>
<evidence type="ECO:0000256" key="7">
    <source>
        <dbReference type="ARBA" id="ARBA00023065"/>
    </source>
</evidence>
<evidence type="ECO:0000256" key="10">
    <source>
        <dbReference type="ARBA" id="ARBA00023237"/>
    </source>
</evidence>
<evidence type="ECO:0000256" key="6">
    <source>
        <dbReference type="ARBA" id="ARBA00023004"/>
    </source>
</evidence>
<dbReference type="InterPro" id="IPR039426">
    <property type="entry name" value="TonB-dep_rcpt-like"/>
</dbReference>
<keyword evidence="8 12" id="KW-0798">TonB box</keyword>
<evidence type="ECO:0000256" key="9">
    <source>
        <dbReference type="ARBA" id="ARBA00023136"/>
    </source>
</evidence>
<feature type="compositionally biased region" description="Polar residues" evidence="13">
    <location>
        <begin position="34"/>
        <end position="51"/>
    </location>
</feature>
<evidence type="ECO:0000256" key="2">
    <source>
        <dbReference type="ARBA" id="ARBA00022448"/>
    </source>
</evidence>
<feature type="region of interest" description="Disordered" evidence="13">
    <location>
        <begin position="26"/>
        <end position="52"/>
    </location>
</feature>
<evidence type="ECO:0000256" key="5">
    <source>
        <dbReference type="ARBA" id="ARBA00022692"/>
    </source>
</evidence>
<keyword evidence="14" id="KW-0732">Signal</keyword>
<dbReference type="Gene3D" id="2.40.170.20">
    <property type="entry name" value="TonB-dependent receptor, beta-barrel domain"/>
    <property type="match status" value="2"/>
</dbReference>
<keyword evidence="2 11" id="KW-0813">Transport</keyword>
<keyword evidence="9 11" id="KW-0472">Membrane</keyword>
<dbReference type="EMBL" id="LDTB01000033">
    <property type="protein sequence ID" value="KTT72028.1"/>
    <property type="molecule type" value="Genomic_DNA"/>
</dbReference>
<dbReference type="InterPro" id="IPR000531">
    <property type="entry name" value="Beta-barrel_TonB"/>
</dbReference>
<evidence type="ECO:0000256" key="11">
    <source>
        <dbReference type="PROSITE-ProRule" id="PRU01360"/>
    </source>
</evidence>
<feature type="chain" id="PRO_5007548132" evidence="14">
    <location>
        <begin position="26"/>
        <end position="852"/>
    </location>
</feature>
<evidence type="ECO:0000256" key="1">
    <source>
        <dbReference type="ARBA" id="ARBA00004571"/>
    </source>
</evidence>
<keyword evidence="3 11" id="KW-1134">Transmembrane beta strand</keyword>
<keyword evidence="10 11" id="KW-0998">Cell outer membrane</keyword>
<feature type="signal peptide" evidence="14">
    <location>
        <begin position="1"/>
        <end position="25"/>
    </location>
</feature>
<evidence type="ECO:0000256" key="14">
    <source>
        <dbReference type="SAM" id="SignalP"/>
    </source>
</evidence>
<evidence type="ECO:0000313" key="17">
    <source>
        <dbReference type="EMBL" id="KTT72028.1"/>
    </source>
</evidence>
<evidence type="ECO:0000313" key="18">
    <source>
        <dbReference type="Proteomes" id="UP000074310"/>
    </source>
</evidence>
<dbReference type="Proteomes" id="UP000074310">
    <property type="component" value="Unassembled WGS sequence"/>
</dbReference>
<dbReference type="GO" id="GO:0009279">
    <property type="term" value="C:cell outer membrane"/>
    <property type="evidence" value="ECO:0007669"/>
    <property type="project" value="UniProtKB-SubCell"/>
</dbReference>
<dbReference type="RefSeq" id="WP_058755763.1">
    <property type="nucleotide sequence ID" value="NZ_LDTB01000033.1"/>
</dbReference>